<name>A0ABN3W8A3_9ACTN</name>
<evidence type="ECO:0000313" key="3">
    <source>
        <dbReference type="EMBL" id="GAA2898280.1"/>
    </source>
</evidence>
<comment type="similarity">
    <text evidence="1">Belongs to the thioesterase family.</text>
</comment>
<dbReference type="InterPro" id="IPR029058">
    <property type="entry name" value="AB_hydrolase_fold"/>
</dbReference>
<evidence type="ECO:0000313" key="4">
    <source>
        <dbReference type="Proteomes" id="UP001500831"/>
    </source>
</evidence>
<keyword evidence="3" id="KW-0378">Hydrolase</keyword>
<feature type="domain" description="Thioesterase" evidence="2">
    <location>
        <begin position="28"/>
        <end position="252"/>
    </location>
</feature>
<evidence type="ECO:0000256" key="1">
    <source>
        <dbReference type="ARBA" id="ARBA00007169"/>
    </source>
</evidence>
<gene>
    <name evidence="3" type="ORF">GCM10010517_63370</name>
</gene>
<protein>
    <submittedName>
        <fullName evidence="3">Alpha/beta fold hydrolase</fullName>
    </submittedName>
</protein>
<accession>A0ABN3W8A3</accession>
<dbReference type="InterPro" id="IPR001031">
    <property type="entry name" value="Thioesterase"/>
</dbReference>
<evidence type="ECO:0000259" key="2">
    <source>
        <dbReference type="Pfam" id="PF00975"/>
    </source>
</evidence>
<comment type="caution">
    <text evidence="3">The sequence shown here is derived from an EMBL/GenBank/DDBJ whole genome shotgun (WGS) entry which is preliminary data.</text>
</comment>
<sequence length="259" mass="28443">MNRTEALRTTRAQGWVMGARRRTAPALRLFCLPYAGGSASAYTQWPDAFPDDVEVCAVELPGRQTRWRDDAFTRVEPLVEALASALAGELGVPYALFGHSMGSLVAFELARELRRRGLGEPRVLFVSGGPAPQLPREQPRIHDGPQALVVERLRSLGGLPEEVYDAPELLELLLPTIRADFAVCETYTYRSGPPLACPVVAFAGAEDREAPPSRVDPWREQTSGGFLKRVLPGGHFFLRSAQAELIGTIRAALGREWKP</sequence>
<dbReference type="GO" id="GO:0016787">
    <property type="term" value="F:hydrolase activity"/>
    <property type="evidence" value="ECO:0007669"/>
    <property type="project" value="UniProtKB-KW"/>
</dbReference>
<reference evidence="3 4" key="1">
    <citation type="journal article" date="2019" name="Int. J. Syst. Evol. Microbiol.">
        <title>The Global Catalogue of Microorganisms (GCM) 10K type strain sequencing project: providing services to taxonomists for standard genome sequencing and annotation.</title>
        <authorList>
            <consortium name="The Broad Institute Genomics Platform"/>
            <consortium name="The Broad Institute Genome Sequencing Center for Infectious Disease"/>
            <person name="Wu L."/>
            <person name="Ma J."/>
        </authorList>
    </citation>
    <scope>NUCLEOTIDE SEQUENCE [LARGE SCALE GENOMIC DNA]</scope>
    <source>
        <strain evidence="3 4">JCM 6242</strain>
    </source>
</reference>
<keyword evidence="4" id="KW-1185">Reference proteome</keyword>
<dbReference type="Pfam" id="PF00975">
    <property type="entry name" value="Thioesterase"/>
    <property type="match status" value="1"/>
</dbReference>
<dbReference type="RefSeq" id="WP_344979216.1">
    <property type="nucleotide sequence ID" value="NZ_BAAAVI010000061.1"/>
</dbReference>
<dbReference type="Proteomes" id="UP001500831">
    <property type="component" value="Unassembled WGS sequence"/>
</dbReference>
<dbReference type="Gene3D" id="3.40.50.1820">
    <property type="entry name" value="alpha/beta hydrolase"/>
    <property type="match status" value="1"/>
</dbReference>
<dbReference type="PANTHER" id="PTHR11487">
    <property type="entry name" value="THIOESTERASE"/>
    <property type="match status" value="1"/>
</dbReference>
<dbReference type="PANTHER" id="PTHR11487:SF0">
    <property type="entry name" value="S-ACYL FATTY ACID SYNTHASE THIOESTERASE, MEDIUM CHAIN"/>
    <property type="match status" value="1"/>
</dbReference>
<dbReference type="EMBL" id="BAAAVI010000061">
    <property type="protein sequence ID" value="GAA2898280.1"/>
    <property type="molecule type" value="Genomic_DNA"/>
</dbReference>
<proteinExistence type="inferred from homology"/>
<dbReference type="InterPro" id="IPR012223">
    <property type="entry name" value="TEII"/>
</dbReference>
<dbReference type="SUPFAM" id="SSF53474">
    <property type="entry name" value="alpha/beta-Hydrolases"/>
    <property type="match status" value="1"/>
</dbReference>
<organism evidence="3 4">
    <name type="scientific">Streptosporangium fragile</name>
    <dbReference type="NCBI Taxonomy" id="46186"/>
    <lineage>
        <taxon>Bacteria</taxon>
        <taxon>Bacillati</taxon>
        <taxon>Actinomycetota</taxon>
        <taxon>Actinomycetes</taxon>
        <taxon>Streptosporangiales</taxon>
        <taxon>Streptosporangiaceae</taxon>
        <taxon>Streptosporangium</taxon>
    </lineage>
</organism>